<gene>
    <name evidence="1" type="ORF">MNOR_LOCUS16428</name>
</gene>
<evidence type="ECO:0000313" key="2">
    <source>
        <dbReference type="Proteomes" id="UP001497623"/>
    </source>
</evidence>
<evidence type="ECO:0008006" key="3">
    <source>
        <dbReference type="Google" id="ProtNLM"/>
    </source>
</evidence>
<name>A0AAV2QVN0_MEGNR</name>
<feature type="non-terminal residue" evidence="1">
    <location>
        <position position="718"/>
    </location>
</feature>
<accession>A0AAV2QVN0</accession>
<organism evidence="1 2">
    <name type="scientific">Meganyctiphanes norvegica</name>
    <name type="common">Northern krill</name>
    <name type="synonym">Thysanopoda norvegica</name>
    <dbReference type="NCBI Taxonomy" id="48144"/>
    <lineage>
        <taxon>Eukaryota</taxon>
        <taxon>Metazoa</taxon>
        <taxon>Ecdysozoa</taxon>
        <taxon>Arthropoda</taxon>
        <taxon>Crustacea</taxon>
        <taxon>Multicrustacea</taxon>
        <taxon>Malacostraca</taxon>
        <taxon>Eumalacostraca</taxon>
        <taxon>Eucarida</taxon>
        <taxon>Euphausiacea</taxon>
        <taxon>Euphausiidae</taxon>
        <taxon>Meganyctiphanes</taxon>
    </lineage>
</organism>
<proteinExistence type="predicted"/>
<dbReference type="Proteomes" id="UP001497623">
    <property type="component" value="Unassembled WGS sequence"/>
</dbReference>
<sequence length="718" mass="84196">MELKFQTDGKVVVTYNTTHIGHDTNSKSSLLKLRIQDRDKHFIRDKYRQGVSKKRILRDVHEREGRSSLIRSRDINNIINDIVHEESKFHNNDPLSVDCHVKRLGKQVLTYQCQTENDKDFNLVILFKECKNHLLDILHKENGHKLYFSMDSTHGISRGKFKLITLLNLTDTGGCVPVLFCISTRETYEVVVNMLECLKREVGDIHADVFMSDDAFSFRKAWVFVFGEAKIFLLCQWHVKTAVLKKIDSCVTVPDDMKEKVSPSKMKEIVSSMFLHLLDVESEEDFLAMFDNFQFFIETHELNDFRKYFNYEYLEKPDIAPRHEMWPQCFRQEIRLTTNNHLERMHYEYKHIIMEGNRIKRLDKAIVGLHDLTRTKFDTKDYIEASGANSTLHKKGYYQRCRDGLELKVEPMGSGKYQVSTENKTPHLVSFRKDCKCRNKCLQCDICEHSYMCDCMDYRRNVCKHLHAVGTTIFLRNNERDFVSDETCNEEQSEMLEKTVSKNNKKDELRKLSEEAQDYLTQMSGYFTEPSKYTVQKVRQILIHLRRAVTLVKESDGDMCSKQFTTLLPESNQSEDHTNTAWNKDIPVVLQKRFIPKGNNKTAEEINKDRKNKQEQHEQCRVFLHDLPMKGKPMPTIVENRLDTGKLCSTDENSITLSSTKSNSYKERHQSQCVTDRNLMVEENQSKKKETNPFIRKDLSMVPEIESEEHEVYTDILN</sequence>
<dbReference type="EMBL" id="CAXKWB010010775">
    <property type="protein sequence ID" value="CAL4099196.1"/>
    <property type="molecule type" value="Genomic_DNA"/>
</dbReference>
<reference evidence="1 2" key="1">
    <citation type="submission" date="2024-05" db="EMBL/GenBank/DDBJ databases">
        <authorList>
            <person name="Wallberg A."/>
        </authorList>
    </citation>
    <scope>NUCLEOTIDE SEQUENCE [LARGE SCALE GENOMIC DNA]</scope>
</reference>
<comment type="caution">
    <text evidence="1">The sequence shown here is derived from an EMBL/GenBank/DDBJ whole genome shotgun (WGS) entry which is preliminary data.</text>
</comment>
<protein>
    <recommendedName>
        <fullName evidence="3">MULE transposase domain-containing protein</fullName>
    </recommendedName>
</protein>
<evidence type="ECO:0000313" key="1">
    <source>
        <dbReference type="EMBL" id="CAL4099196.1"/>
    </source>
</evidence>
<keyword evidence="2" id="KW-1185">Reference proteome</keyword>
<dbReference type="AlphaFoldDB" id="A0AAV2QVN0"/>